<feature type="domain" description="Small ribosomal subunit protein uS10" evidence="4">
    <location>
        <begin position="23"/>
        <end position="117"/>
    </location>
</feature>
<reference evidence="6 7" key="3">
    <citation type="journal article" date="2014" name="Genome Announc.">
        <title>Genome Sequence of the Microsporidian Species Nematocida sp1 Strain ERTm6 (ATCC PRA-372).</title>
        <authorList>
            <person name="Bakowski M.A."/>
            <person name="Priest M."/>
            <person name="Young S."/>
            <person name="Cuomo C.A."/>
            <person name="Troemel E.R."/>
        </authorList>
    </citation>
    <scope>NUCLEOTIDE SEQUENCE [LARGE SCALE GENOMIC DNA]</scope>
    <source>
        <strain evidence="6 7">ERTm6</strain>
    </source>
</reference>
<evidence type="ECO:0000256" key="1">
    <source>
        <dbReference type="ARBA" id="ARBA00007102"/>
    </source>
</evidence>
<evidence type="ECO:0000259" key="4">
    <source>
        <dbReference type="SMART" id="SM01403"/>
    </source>
</evidence>
<dbReference type="GO" id="GO:1990904">
    <property type="term" value="C:ribonucleoprotein complex"/>
    <property type="evidence" value="ECO:0007669"/>
    <property type="project" value="UniProtKB-KW"/>
</dbReference>
<reference evidence="6" key="2">
    <citation type="submission" date="2012-10" db="EMBL/GenBank/DDBJ databases">
        <authorList>
            <consortium name="The Broad Institute Genome Sequencing Platform"/>
            <consortium name="The Broad Institute Genome Sequencing Center for Infectious Disease"/>
            <person name="Cuomo C."/>
            <person name="Troemel E."/>
            <person name="Walker B."/>
            <person name="Young S.K."/>
            <person name="Zeng Q."/>
            <person name="Gargeya S."/>
            <person name="Fitzgerald M."/>
            <person name="Haas B."/>
            <person name="Abouelleil A."/>
            <person name="Alvarado L."/>
            <person name="Arachchi H.M."/>
            <person name="Berlin A.M."/>
            <person name="Chapman S.B."/>
            <person name="Goldberg J."/>
            <person name="Griggs A."/>
            <person name="Gujja S."/>
            <person name="Hansen M."/>
            <person name="Howarth C."/>
            <person name="Imamovic A."/>
            <person name="Larimer J."/>
            <person name="McCowan C."/>
            <person name="Murphy C."/>
            <person name="Neiman D."/>
            <person name="Pearson M."/>
            <person name="Priest M."/>
            <person name="Roberts A."/>
            <person name="Saif S."/>
            <person name="Shea T."/>
            <person name="Sisk P."/>
            <person name="Sykes S."/>
            <person name="Wortman J."/>
            <person name="Nusbaum C."/>
            <person name="Birren B."/>
        </authorList>
    </citation>
    <scope>NUCLEOTIDE SEQUENCE</scope>
    <source>
        <strain evidence="6">ERTm6</strain>
    </source>
</reference>
<dbReference type="GO" id="GO:0006412">
    <property type="term" value="P:translation"/>
    <property type="evidence" value="ECO:0007669"/>
    <property type="project" value="InterPro"/>
</dbReference>
<dbReference type="Proteomes" id="UP000054524">
    <property type="component" value="Unassembled WGS sequence"/>
</dbReference>
<keyword evidence="3" id="KW-0687">Ribonucleoprotein</keyword>
<dbReference type="HAMAP" id="MF_00508">
    <property type="entry name" value="Ribosomal_uS10"/>
    <property type="match status" value="1"/>
</dbReference>
<dbReference type="InterPro" id="IPR001848">
    <property type="entry name" value="Ribosomal_uS10"/>
</dbReference>
<comment type="similarity">
    <text evidence="1">Belongs to the universal ribosomal protein uS10 family.</text>
</comment>
<evidence type="ECO:0000256" key="3">
    <source>
        <dbReference type="ARBA" id="ARBA00023274"/>
    </source>
</evidence>
<dbReference type="AlphaFoldDB" id="H8ZDF9"/>
<dbReference type="EMBL" id="JH604636">
    <property type="protein sequence ID" value="EHY65184.1"/>
    <property type="molecule type" value="Genomic_DNA"/>
</dbReference>
<dbReference type="SMART" id="SM01403">
    <property type="entry name" value="Ribosomal_S10"/>
    <property type="match status" value="1"/>
</dbReference>
<dbReference type="OrthoDB" id="10248551at2759"/>
<keyword evidence="7" id="KW-1185">Reference proteome</keyword>
<gene>
    <name evidence="5" type="ORF">NERG_01630</name>
    <name evidence="6" type="ORF">NESG_00263</name>
</gene>
<reference evidence="5" key="1">
    <citation type="submission" date="2011-03" db="EMBL/GenBank/DDBJ databases">
        <title>The Genome Sequence of Nematocida sp1 strain ERTm2.</title>
        <authorList>
            <consortium name="The Broad Institute Genome Sequencing Platform"/>
            <consortium name="The Broad Institute Genome Sequencing Center for Infectious Disease"/>
            <person name="Cuomo C."/>
            <person name="Troemel E."/>
            <person name="Young S.K."/>
            <person name="Zeng Q."/>
            <person name="Gargeya S."/>
            <person name="Fitzgerald M."/>
            <person name="Haas B."/>
            <person name="Abouelleil A."/>
            <person name="Alvarado L."/>
            <person name="Arachchi H.M."/>
            <person name="Berlin A."/>
            <person name="Brown A."/>
            <person name="Chapman S.B."/>
            <person name="Chen Z."/>
            <person name="Dunbar C."/>
            <person name="Freedman E."/>
            <person name="Gearin G."/>
            <person name="Gellesch M."/>
            <person name="Goldberg J."/>
            <person name="Griggs A."/>
            <person name="Gujja S."/>
            <person name="Heilman E.R."/>
            <person name="Heiman D."/>
            <person name="Howarth C."/>
            <person name="Larson L."/>
            <person name="Lui A."/>
            <person name="MacDonald P.J.P."/>
            <person name="Mehta T."/>
            <person name="Montmayeur A."/>
            <person name="Murphy C."/>
            <person name="Neiman D."/>
            <person name="Pearson M."/>
            <person name="Priest M."/>
            <person name="Roberts A."/>
            <person name="Saif S."/>
            <person name="Shea T."/>
            <person name="Shenoy N."/>
            <person name="Sisk P."/>
            <person name="Stolte C."/>
            <person name="Sykes S."/>
            <person name="White J."/>
            <person name="Yandava C."/>
            <person name="Wortman J."/>
            <person name="Nusbaum C."/>
            <person name="Birren B."/>
        </authorList>
    </citation>
    <scope>NUCLEOTIDE SEQUENCE</scope>
    <source>
        <strain evidence="5">ERTm2</strain>
    </source>
</reference>
<dbReference type="Proteomes" id="UP000005622">
    <property type="component" value="Unassembled WGS sequence"/>
</dbReference>
<evidence type="ECO:0000256" key="2">
    <source>
        <dbReference type="ARBA" id="ARBA00022980"/>
    </source>
</evidence>
<evidence type="ECO:0000313" key="5">
    <source>
        <dbReference type="EMBL" id="EHY65184.1"/>
    </source>
</evidence>
<dbReference type="STRING" id="944018.H8ZDF9"/>
<proteinExistence type="inferred from homology"/>
<evidence type="ECO:0000313" key="7">
    <source>
        <dbReference type="Proteomes" id="UP000054524"/>
    </source>
</evidence>
<dbReference type="InterPro" id="IPR036838">
    <property type="entry name" value="Ribosomal_uS10_dom_sf"/>
</dbReference>
<dbReference type="Gene3D" id="3.30.70.600">
    <property type="entry name" value="Ribosomal protein S10 domain"/>
    <property type="match status" value="1"/>
</dbReference>
<evidence type="ECO:0000313" key="6">
    <source>
        <dbReference type="EMBL" id="KFG27187.1"/>
    </source>
</evidence>
<dbReference type="HOGENOM" id="CLU_122625_0_0_1"/>
<accession>H8ZDF9</accession>
<dbReference type="Pfam" id="PF00338">
    <property type="entry name" value="Ribosomal_S10"/>
    <property type="match status" value="1"/>
</dbReference>
<dbReference type="InterPro" id="IPR027486">
    <property type="entry name" value="Ribosomal_uS10_dom"/>
</dbReference>
<accession>A0A086J4W9</accession>
<protein>
    <submittedName>
        <fullName evidence="5">30S ribosomal protein S10p/S20e</fullName>
    </submittedName>
</protein>
<sequence length="120" mass="13577">MHSEKNYDKEVELNNEQENQTLRITMVSRNKSELERVAYAIYQMAKAENPANKGPVSSKNNKLLVTTRKAPGGNGTNTYDKFSMTIRKKYIDITVAFESFKAITSTVQSPEVFIQVVIKA</sequence>
<dbReference type="EMBL" id="AKIJ01000001">
    <property type="protein sequence ID" value="KFG27187.1"/>
    <property type="molecule type" value="Genomic_DNA"/>
</dbReference>
<keyword evidence="2 5" id="KW-0689">Ribosomal protein</keyword>
<dbReference type="SUPFAM" id="SSF54999">
    <property type="entry name" value="Ribosomal protein S10"/>
    <property type="match status" value="1"/>
</dbReference>
<dbReference type="PANTHER" id="PTHR11700">
    <property type="entry name" value="30S RIBOSOMAL PROTEIN S10 FAMILY MEMBER"/>
    <property type="match status" value="1"/>
</dbReference>
<dbReference type="GO" id="GO:0003735">
    <property type="term" value="F:structural constituent of ribosome"/>
    <property type="evidence" value="ECO:0007669"/>
    <property type="project" value="InterPro"/>
</dbReference>
<name>H8ZDF9_NEMA1</name>
<organism evidence="5">
    <name type="scientific">Nematocida ausubeli (strain ATCC PRA-371 / ERTm2)</name>
    <name type="common">Nematode killer fungus</name>
    <dbReference type="NCBI Taxonomy" id="1913371"/>
    <lineage>
        <taxon>Eukaryota</taxon>
        <taxon>Fungi</taxon>
        <taxon>Fungi incertae sedis</taxon>
        <taxon>Microsporidia</taxon>
        <taxon>Nematocida</taxon>
    </lineage>
</organism>
<dbReference type="GO" id="GO:0005840">
    <property type="term" value="C:ribosome"/>
    <property type="evidence" value="ECO:0007669"/>
    <property type="project" value="UniProtKB-KW"/>
</dbReference>